<reference evidence="1" key="2">
    <citation type="journal article" date="2015" name="Fish Shellfish Immunol.">
        <title>Early steps in the European eel (Anguilla anguilla)-Vibrio vulnificus interaction in the gills: Role of the RtxA13 toxin.</title>
        <authorList>
            <person name="Callol A."/>
            <person name="Pajuelo D."/>
            <person name="Ebbesson L."/>
            <person name="Teles M."/>
            <person name="MacKenzie S."/>
            <person name="Amaro C."/>
        </authorList>
    </citation>
    <scope>NUCLEOTIDE SEQUENCE</scope>
</reference>
<accession>A0A0E9S0D1</accession>
<reference evidence="1" key="1">
    <citation type="submission" date="2014-11" db="EMBL/GenBank/DDBJ databases">
        <authorList>
            <person name="Amaro Gonzalez C."/>
        </authorList>
    </citation>
    <scope>NUCLEOTIDE SEQUENCE</scope>
</reference>
<sequence>MISPYCCDVGKPYIFIVYRTMRPVDGDKTVAPDMTYATGIQA</sequence>
<protein>
    <submittedName>
        <fullName evidence="1">Uncharacterized protein</fullName>
    </submittedName>
</protein>
<dbReference type="EMBL" id="GBXM01073673">
    <property type="protein sequence ID" value="JAH34904.1"/>
    <property type="molecule type" value="Transcribed_RNA"/>
</dbReference>
<name>A0A0E9S0D1_ANGAN</name>
<dbReference type="AlphaFoldDB" id="A0A0E9S0D1"/>
<proteinExistence type="predicted"/>
<organism evidence="1">
    <name type="scientific">Anguilla anguilla</name>
    <name type="common">European freshwater eel</name>
    <name type="synonym">Muraena anguilla</name>
    <dbReference type="NCBI Taxonomy" id="7936"/>
    <lineage>
        <taxon>Eukaryota</taxon>
        <taxon>Metazoa</taxon>
        <taxon>Chordata</taxon>
        <taxon>Craniata</taxon>
        <taxon>Vertebrata</taxon>
        <taxon>Euteleostomi</taxon>
        <taxon>Actinopterygii</taxon>
        <taxon>Neopterygii</taxon>
        <taxon>Teleostei</taxon>
        <taxon>Anguilliformes</taxon>
        <taxon>Anguillidae</taxon>
        <taxon>Anguilla</taxon>
    </lineage>
</organism>
<evidence type="ECO:0000313" key="1">
    <source>
        <dbReference type="EMBL" id="JAH34904.1"/>
    </source>
</evidence>